<dbReference type="RefSeq" id="WP_121303161.1">
    <property type="nucleotide sequence ID" value="NZ_RBWW01000001.1"/>
</dbReference>
<evidence type="ECO:0000256" key="2">
    <source>
        <dbReference type="PROSITE-ProRule" id="PRU00703"/>
    </source>
</evidence>
<evidence type="ECO:0000259" key="3">
    <source>
        <dbReference type="PROSITE" id="PS51371"/>
    </source>
</evidence>
<dbReference type="EMBL" id="RBWW01000001">
    <property type="protein sequence ID" value="RKS82774.1"/>
    <property type="molecule type" value="Genomic_DNA"/>
</dbReference>
<reference evidence="4 5" key="1">
    <citation type="submission" date="2018-10" db="EMBL/GenBank/DDBJ databases">
        <title>Genomic Encyclopedia of Archaeal and Bacterial Type Strains, Phase II (KMG-II): from individual species to whole genera.</title>
        <authorList>
            <person name="Goeker M."/>
        </authorList>
    </citation>
    <scope>NUCLEOTIDE SEQUENCE [LARGE SCALE GENOMIC DNA]</scope>
    <source>
        <strain evidence="4 5">DSM 11927</strain>
    </source>
</reference>
<dbReference type="PANTHER" id="PTHR43080">
    <property type="entry name" value="CBS DOMAIN-CONTAINING PROTEIN CBSX3, MITOCHONDRIAL"/>
    <property type="match status" value="1"/>
</dbReference>
<dbReference type="Pfam" id="PF00571">
    <property type="entry name" value="CBS"/>
    <property type="match status" value="2"/>
</dbReference>
<organism evidence="4 5">
    <name type="scientific">Haloarcula quadrata</name>
    <dbReference type="NCBI Taxonomy" id="182779"/>
    <lineage>
        <taxon>Archaea</taxon>
        <taxon>Methanobacteriati</taxon>
        <taxon>Methanobacteriota</taxon>
        <taxon>Stenosarchaea group</taxon>
        <taxon>Halobacteria</taxon>
        <taxon>Halobacteriales</taxon>
        <taxon>Haloarculaceae</taxon>
        <taxon>Haloarcula</taxon>
    </lineage>
</organism>
<protein>
    <submittedName>
        <fullName evidence="4">CBS domain protein</fullName>
    </submittedName>
</protein>
<dbReference type="PROSITE" id="PS51371">
    <property type="entry name" value="CBS"/>
    <property type="match status" value="2"/>
</dbReference>
<dbReference type="SUPFAM" id="SSF54631">
    <property type="entry name" value="CBS-domain pair"/>
    <property type="match status" value="1"/>
</dbReference>
<dbReference type="AlphaFoldDB" id="A0A495R6S7"/>
<evidence type="ECO:0000256" key="1">
    <source>
        <dbReference type="ARBA" id="ARBA00023122"/>
    </source>
</evidence>
<keyword evidence="5" id="KW-1185">Reference proteome</keyword>
<dbReference type="InterPro" id="IPR051257">
    <property type="entry name" value="Diverse_CBS-Domain"/>
</dbReference>
<feature type="domain" description="CBS" evidence="3">
    <location>
        <begin position="75"/>
        <end position="128"/>
    </location>
</feature>
<gene>
    <name evidence="4" type="ORF">BDK61_2093</name>
</gene>
<dbReference type="SMART" id="SM00116">
    <property type="entry name" value="CBS"/>
    <property type="match status" value="2"/>
</dbReference>
<comment type="caution">
    <text evidence="4">The sequence shown here is derived from an EMBL/GenBank/DDBJ whole genome shotgun (WGS) entry which is preliminary data.</text>
</comment>
<sequence>MSGATVADCMTEPVLTVTAGEPALDVAAAMDDQSIKSVVIVDEACQPAGILTSTDYVRMTADGVDPTEATVGEHMTTDIVTTSPETALSAVASTMWDNNISHVPVVDDENRVTGILSATDLTVYLADD</sequence>
<evidence type="ECO:0000313" key="5">
    <source>
        <dbReference type="Proteomes" id="UP000268233"/>
    </source>
</evidence>
<dbReference type="InterPro" id="IPR000644">
    <property type="entry name" value="CBS_dom"/>
</dbReference>
<keyword evidence="1 2" id="KW-0129">CBS domain</keyword>
<dbReference type="Gene3D" id="3.10.580.10">
    <property type="entry name" value="CBS-domain"/>
    <property type="match status" value="1"/>
</dbReference>
<feature type="domain" description="CBS" evidence="3">
    <location>
        <begin position="10"/>
        <end position="67"/>
    </location>
</feature>
<accession>A0A495R6S7</accession>
<dbReference type="Proteomes" id="UP000268233">
    <property type="component" value="Unassembled WGS sequence"/>
</dbReference>
<name>A0A495R6S7_9EURY</name>
<dbReference type="InterPro" id="IPR046342">
    <property type="entry name" value="CBS_dom_sf"/>
</dbReference>
<dbReference type="PANTHER" id="PTHR43080:SF2">
    <property type="entry name" value="CBS DOMAIN-CONTAINING PROTEIN"/>
    <property type="match status" value="1"/>
</dbReference>
<proteinExistence type="predicted"/>
<dbReference type="CDD" id="cd09836">
    <property type="entry name" value="CBS_pair_arch"/>
    <property type="match status" value="1"/>
</dbReference>
<evidence type="ECO:0000313" key="4">
    <source>
        <dbReference type="EMBL" id="RKS82774.1"/>
    </source>
</evidence>